<evidence type="ECO:0000256" key="2">
    <source>
        <dbReference type="ARBA" id="ARBA00022729"/>
    </source>
</evidence>
<gene>
    <name evidence="8" type="ORF">IPOD504_LOCUS14751</name>
</gene>
<feature type="domain" description="Carboxylesterase type B" evidence="7">
    <location>
        <begin position="54"/>
        <end position="631"/>
    </location>
</feature>
<name>A0ABN8J102_9NEOP</name>
<keyword evidence="2 6" id="KW-0732">Signal</keyword>
<dbReference type="Pfam" id="PF00135">
    <property type="entry name" value="COesterase"/>
    <property type="match status" value="1"/>
</dbReference>
<protein>
    <recommendedName>
        <fullName evidence="7">Carboxylesterase type B domain-containing protein</fullName>
    </recommendedName>
</protein>
<accession>A0ABN8J102</accession>
<feature type="region of interest" description="Disordered" evidence="4">
    <location>
        <begin position="838"/>
        <end position="867"/>
    </location>
</feature>
<evidence type="ECO:0000259" key="7">
    <source>
        <dbReference type="Pfam" id="PF00135"/>
    </source>
</evidence>
<feature type="compositionally biased region" description="Basic and acidic residues" evidence="4">
    <location>
        <begin position="847"/>
        <end position="858"/>
    </location>
</feature>
<reference evidence="8" key="1">
    <citation type="submission" date="2022-03" db="EMBL/GenBank/DDBJ databases">
        <authorList>
            <person name="Martin H S."/>
        </authorList>
    </citation>
    <scope>NUCLEOTIDE SEQUENCE</scope>
</reference>
<evidence type="ECO:0000256" key="4">
    <source>
        <dbReference type="SAM" id="MobiDB-lite"/>
    </source>
</evidence>
<sequence>MAPARHATSLIHHGLFIFVAVSLALPKVNEGATKVYENARSYNHEEKRLTREYHLRQGALRGLIVKPGRQYDLQNVEMFLGIPYAAAPVGTLRFMPPVSAPPWPGVKMATHFAPVCPQSLPVIKKGDPPSLGRQNYMNRLKQFLKEESEDCLYLNIYVPYREQKPKKFPVLVFIHGDSFEWSSGNPYDGRILAAYGNIMVITVNFRLGILGFVKPSLTEHEYGNNGLLDQLAALKWIKDNIEDLNGDPDSVTLMGHGTGAACVNFLMLSPISNALFHRAILMSGSALSDWAMTKDPAQYTLQVAQGLGCNPTSKTLMTCLQNKRLSDIKKVQILAREFETPLGPTVAGYFVPNEPDKTMESFPNLLSKYQLLSGVTELESYHDFGVIELDQGILENQRDDFIKKYTKITFDGAEDEALKDILKQYSKSKLDPQRWNVDTNRDVILNLFSDARTLSPMMSFANYQSKANRQSYFYVFGHNSISTEYRTSFDLAEMGALVEASTTVSIKTDEKGNIRTFEFRMEAELNKSVHGEEMPYVLGIPLGGAKSHFHTEYTPQEKLLSEVMMRLWTNFVKNGSPNTQSVNEYYTLDRKQWTQYNVEWPEYNEAQQPFLKLDIPPSISSSYRKNFTSFWLDTLPNKMKRYVVDPLFEYTPRTTTGKPKPTHRITDPLRKIWSPQVINTPYYHSPSYGRIRPFAQPEHRPNTDVIYREIQSIKTPSKPMPPGLIEKITHGSYSTTPKPVSLNTMPVKTSSATITLIVSLGILFVAVNLGICALLYIKKRRIRLRERAFEPARHSRADIGEVDVIGQKCSKEDKSALQTLKNGCSVIKTIGFSKMRGSTNSKKVKKKSEPPKTPKSDDSGDDIDEDVDDDFLEDISEDKLIQELVGGVESPTSTVILDSKVTTPASNLDSVLILDFTSC</sequence>
<dbReference type="PROSITE" id="PS00941">
    <property type="entry name" value="CARBOXYLESTERASE_B_2"/>
    <property type="match status" value="1"/>
</dbReference>
<evidence type="ECO:0000256" key="5">
    <source>
        <dbReference type="SAM" id="Phobius"/>
    </source>
</evidence>
<keyword evidence="5" id="KW-0812">Transmembrane</keyword>
<keyword evidence="3" id="KW-0325">Glycoprotein</keyword>
<keyword evidence="5" id="KW-0472">Membrane</keyword>
<evidence type="ECO:0000256" key="3">
    <source>
        <dbReference type="ARBA" id="ARBA00023180"/>
    </source>
</evidence>
<dbReference type="InterPro" id="IPR019819">
    <property type="entry name" value="Carboxylesterase_B_CS"/>
</dbReference>
<dbReference type="PANTHER" id="PTHR43903">
    <property type="entry name" value="NEUROLIGIN"/>
    <property type="match status" value="1"/>
</dbReference>
<feature type="transmembrane region" description="Helical" evidence="5">
    <location>
        <begin position="754"/>
        <end position="777"/>
    </location>
</feature>
<dbReference type="EMBL" id="OW152817">
    <property type="protein sequence ID" value="CAH2069133.1"/>
    <property type="molecule type" value="Genomic_DNA"/>
</dbReference>
<feature type="chain" id="PRO_5046218954" description="Carboxylesterase type B domain-containing protein" evidence="6">
    <location>
        <begin position="25"/>
        <end position="919"/>
    </location>
</feature>
<evidence type="ECO:0000256" key="1">
    <source>
        <dbReference type="ARBA" id="ARBA00005964"/>
    </source>
</evidence>
<dbReference type="InterPro" id="IPR029058">
    <property type="entry name" value="AB_hydrolase_fold"/>
</dbReference>
<evidence type="ECO:0000313" key="9">
    <source>
        <dbReference type="Proteomes" id="UP000837857"/>
    </source>
</evidence>
<proteinExistence type="inferred from homology"/>
<evidence type="ECO:0000313" key="8">
    <source>
        <dbReference type="EMBL" id="CAH2069133.1"/>
    </source>
</evidence>
<feature type="signal peptide" evidence="6">
    <location>
        <begin position="1"/>
        <end position="24"/>
    </location>
</feature>
<dbReference type="InterPro" id="IPR051093">
    <property type="entry name" value="Neuroligin/BSAL"/>
</dbReference>
<evidence type="ECO:0000256" key="6">
    <source>
        <dbReference type="SAM" id="SignalP"/>
    </source>
</evidence>
<feature type="non-terminal residue" evidence="8">
    <location>
        <position position="1"/>
    </location>
</feature>
<dbReference type="Proteomes" id="UP000837857">
    <property type="component" value="Chromosome 5"/>
</dbReference>
<dbReference type="InterPro" id="IPR002018">
    <property type="entry name" value="CarbesteraseB"/>
</dbReference>
<comment type="similarity">
    <text evidence="1">Belongs to the type-B carboxylesterase/lipase family.</text>
</comment>
<keyword evidence="9" id="KW-1185">Reference proteome</keyword>
<organism evidence="8 9">
    <name type="scientific">Iphiclides podalirius</name>
    <name type="common">scarce swallowtail</name>
    <dbReference type="NCBI Taxonomy" id="110791"/>
    <lineage>
        <taxon>Eukaryota</taxon>
        <taxon>Metazoa</taxon>
        <taxon>Ecdysozoa</taxon>
        <taxon>Arthropoda</taxon>
        <taxon>Hexapoda</taxon>
        <taxon>Insecta</taxon>
        <taxon>Pterygota</taxon>
        <taxon>Neoptera</taxon>
        <taxon>Endopterygota</taxon>
        <taxon>Lepidoptera</taxon>
        <taxon>Glossata</taxon>
        <taxon>Ditrysia</taxon>
        <taxon>Papilionoidea</taxon>
        <taxon>Papilionidae</taxon>
        <taxon>Papilioninae</taxon>
        <taxon>Iphiclides</taxon>
    </lineage>
</organism>
<keyword evidence="5" id="KW-1133">Transmembrane helix</keyword>
<dbReference type="Gene3D" id="3.40.50.1820">
    <property type="entry name" value="alpha/beta hydrolase"/>
    <property type="match status" value="1"/>
</dbReference>
<dbReference type="SUPFAM" id="SSF53474">
    <property type="entry name" value="alpha/beta-Hydrolases"/>
    <property type="match status" value="1"/>
</dbReference>